<keyword evidence="1" id="KW-0614">Plasmid</keyword>
<name>A0A5Q4ZYF8_9GAMM</name>
<sequence length="201" mass="22951">MSIILETLGITATDIKRVEQQQQEHEKDITVLKKKWSSWLKEYEQQAKNQRITVMLRNNLLTTSTKTISTTQKALNKTVAWSSSRYNENKKADVVKSILKDIAAIDPDTIKIGPQFTTGCFSEGAHSYGGNSFNAKFSSESSYRLYCVYGSPYLLIEGMGIVLFEGFNYPPHPFLFPYDAEIETKYQQYENEMSHLTSSIF</sequence>
<reference evidence="1" key="1">
    <citation type="submission" date="2019-09" db="EMBL/GenBank/DDBJ databases">
        <authorList>
            <person name="Hjerde E."/>
        </authorList>
    </citation>
    <scope>NUCLEOTIDE SEQUENCE [LARGE SCALE GENOMIC DNA]</scope>
    <source>
        <strain evidence="1">06/09/160</strain>
        <plasmid evidence="1">pAWOD_2</plasmid>
    </source>
</reference>
<accession>A0A5Q4ZYF8</accession>
<dbReference type="AlphaFoldDB" id="A0A5Q4ZYF8"/>
<organism evidence="1">
    <name type="scientific">Aliivibrio wodanis</name>
    <dbReference type="NCBI Taxonomy" id="80852"/>
    <lineage>
        <taxon>Bacteria</taxon>
        <taxon>Pseudomonadati</taxon>
        <taxon>Pseudomonadota</taxon>
        <taxon>Gammaproteobacteria</taxon>
        <taxon>Vibrionales</taxon>
        <taxon>Vibrionaceae</taxon>
        <taxon>Aliivibrio</taxon>
    </lineage>
</organism>
<evidence type="ECO:0000313" key="1">
    <source>
        <dbReference type="EMBL" id="VVV06907.1"/>
    </source>
</evidence>
<geneLocation type="plasmid" evidence="1">
    <name>pAWOD_2</name>
</geneLocation>
<dbReference type="RefSeq" id="WP_192957816.1">
    <property type="nucleotide sequence ID" value="NZ_LR721753.1"/>
</dbReference>
<dbReference type="EMBL" id="LR721753">
    <property type="protein sequence ID" value="VVV06907.1"/>
    <property type="molecule type" value="Genomic_DNA"/>
</dbReference>
<proteinExistence type="predicted"/>
<gene>
    <name evidence="1" type="ORF">AW0309160_04401</name>
</gene>
<protein>
    <submittedName>
        <fullName evidence="1">Uncharacterized protein</fullName>
    </submittedName>
</protein>